<organism evidence="2 3">
    <name type="scientific">Cirrhinus molitorella</name>
    <name type="common">mud carp</name>
    <dbReference type="NCBI Taxonomy" id="172907"/>
    <lineage>
        <taxon>Eukaryota</taxon>
        <taxon>Metazoa</taxon>
        <taxon>Chordata</taxon>
        <taxon>Craniata</taxon>
        <taxon>Vertebrata</taxon>
        <taxon>Euteleostomi</taxon>
        <taxon>Actinopterygii</taxon>
        <taxon>Neopterygii</taxon>
        <taxon>Teleostei</taxon>
        <taxon>Ostariophysi</taxon>
        <taxon>Cypriniformes</taxon>
        <taxon>Cyprinidae</taxon>
        <taxon>Labeoninae</taxon>
        <taxon>Labeonini</taxon>
        <taxon>Cirrhinus</taxon>
    </lineage>
</organism>
<feature type="region of interest" description="Disordered" evidence="1">
    <location>
        <begin position="146"/>
        <end position="191"/>
    </location>
</feature>
<proteinExistence type="predicted"/>
<feature type="compositionally biased region" description="Polar residues" evidence="1">
    <location>
        <begin position="174"/>
        <end position="190"/>
    </location>
</feature>
<dbReference type="AlphaFoldDB" id="A0AA88Q0Z4"/>
<dbReference type="Proteomes" id="UP001187343">
    <property type="component" value="Unassembled WGS sequence"/>
</dbReference>
<accession>A0AA88Q0Z4</accession>
<evidence type="ECO:0000313" key="2">
    <source>
        <dbReference type="EMBL" id="KAK2898752.1"/>
    </source>
</evidence>
<reference evidence="2" key="1">
    <citation type="submission" date="2023-08" db="EMBL/GenBank/DDBJ databases">
        <title>Chromosome-level Genome Assembly of mud carp (Cirrhinus molitorella).</title>
        <authorList>
            <person name="Liu H."/>
        </authorList>
    </citation>
    <scope>NUCLEOTIDE SEQUENCE</scope>
    <source>
        <strain evidence="2">Prfri</strain>
        <tissue evidence="2">Muscle</tissue>
    </source>
</reference>
<gene>
    <name evidence="2" type="ORF">Q8A67_010170</name>
</gene>
<evidence type="ECO:0000256" key="1">
    <source>
        <dbReference type="SAM" id="MobiDB-lite"/>
    </source>
</evidence>
<sequence length="307" mass="33413">MAGVQVVNECLSQNEMCSLHLQQRRSSPSVAILEALPDSSLSTSKLYSHSRSPTVNCTSQRIQPPAWLILLRRLQRLQQHVRFPCRHSVSSTRANFQRANFSGNVSNPAPPLVQRPADEAECPNCKDMSLASLRSRLALFSEHDPAPRALPLSSSQEPARTKQWGRGSRRLVSSKLTSAQPPRASLSPQREASPVLFSRLDQRPCVAASNLVSFGGSEDEMLDDSMSLAASDAEDLSGSAQNTALLPSAEHSAAGSGMDAELFRILTKDLLSVVAGLHKYPQNETIDLPQALAYKDGMCDSPKPKMQ</sequence>
<feature type="region of interest" description="Disordered" evidence="1">
    <location>
        <begin position="100"/>
        <end position="119"/>
    </location>
</feature>
<dbReference type="EMBL" id="JAUYZG010000009">
    <property type="protein sequence ID" value="KAK2898752.1"/>
    <property type="molecule type" value="Genomic_DNA"/>
</dbReference>
<protein>
    <submittedName>
        <fullName evidence="2">Uncharacterized protein</fullName>
    </submittedName>
</protein>
<comment type="caution">
    <text evidence="2">The sequence shown here is derived from an EMBL/GenBank/DDBJ whole genome shotgun (WGS) entry which is preliminary data.</text>
</comment>
<name>A0AA88Q0Z4_9TELE</name>
<keyword evidence="3" id="KW-1185">Reference proteome</keyword>
<evidence type="ECO:0000313" key="3">
    <source>
        <dbReference type="Proteomes" id="UP001187343"/>
    </source>
</evidence>